<feature type="repeat" description="WD" evidence="3">
    <location>
        <begin position="443"/>
        <end position="484"/>
    </location>
</feature>
<feature type="repeat" description="WD" evidence="3">
    <location>
        <begin position="527"/>
        <end position="568"/>
    </location>
</feature>
<keyword evidence="5" id="KW-1133">Transmembrane helix</keyword>
<dbReference type="InterPro" id="IPR015943">
    <property type="entry name" value="WD40/YVTN_repeat-like_dom_sf"/>
</dbReference>
<reference evidence="6 7" key="1">
    <citation type="submission" date="2016-11" db="EMBL/GenBank/DDBJ databases">
        <title>The macronuclear genome of Stentor coeruleus: a giant cell with tiny introns.</title>
        <authorList>
            <person name="Slabodnick M."/>
            <person name="Ruby J.G."/>
            <person name="Reiff S.B."/>
            <person name="Swart E.C."/>
            <person name="Gosai S."/>
            <person name="Prabakaran S."/>
            <person name="Witkowska E."/>
            <person name="Larue G.E."/>
            <person name="Fisher S."/>
            <person name="Freeman R.M."/>
            <person name="Gunawardena J."/>
            <person name="Chu W."/>
            <person name="Stover N.A."/>
            <person name="Gregory B.D."/>
            <person name="Nowacki M."/>
            <person name="Derisi J."/>
            <person name="Roy S.W."/>
            <person name="Marshall W.F."/>
            <person name="Sood P."/>
        </authorList>
    </citation>
    <scope>NUCLEOTIDE SEQUENCE [LARGE SCALE GENOMIC DNA]</scope>
    <source>
        <strain evidence="6">WM001</strain>
    </source>
</reference>
<feature type="repeat" description="WD" evidence="3">
    <location>
        <begin position="233"/>
        <end position="274"/>
    </location>
</feature>
<evidence type="ECO:0000256" key="1">
    <source>
        <dbReference type="ARBA" id="ARBA00022574"/>
    </source>
</evidence>
<feature type="repeat" description="WD" evidence="3">
    <location>
        <begin position="401"/>
        <end position="442"/>
    </location>
</feature>
<evidence type="ECO:0000313" key="7">
    <source>
        <dbReference type="Proteomes" id="UP000187209"/>
    </source>
</evidence>
<dbReference type="SUPFAM" id="SSF50978">
    <property type="entry name" value="WD40 repeat-like"/>
    <property type="match status" value="2"/>
</dbReference>
<keyword evidence="2" id="KW-0677">Repeat</keyword>
<dbReference type="CDD" id="cd00200">
    <property type="entry name" value="WD40"/>
    <property type="match status" value="2"/>
</dbReference>
<feature type="repeat" description="WD" evidence="3">
    <location>
        <begin position="191"/>
        <end position="232"/>
    </location>
</feature>
<feature type="repeat" description="WD" evidence="3">
    <location>
        <begin position="107"/>
        <end position="148"/>
    </location>
</feature>
<feature type="repeat" description="WD" evidence="3">
    <location>
        <begin position="275"/>
        <end position="316"/>
    </location>
</feature>
<feature type="transmembrane region" description="Helical" evidence="5">
    <location>
        <begin position="1071"/>
        <end position="1089"/>
    </location>
</feature>
<dbReference type="InterPro" id="IPR001680">
    <property type="entry name" value="WD40_rpt"/>
</dbReference>
<dbReference type="Pfam" id="PF00400">
    <property type="entry name" value="WD40"/>
    <property type="match status" value="11"/>
</dbReference>
<dbReference type="OrthoDB" id="305208at2759"/>
<gene>
    <name evidence="6" type="ORF">SteCoe_13276</name>
</gene>
<feature type="repeat" description="WD" evidence="3">
    <location>
        <begin position="485"/>
        <end position="526"/>
    </location>
</feature>
<dbReference type="EMBL" id="MPUH01000237">
    <property type="protein sequence ID" value="OMJ85433.1"/>
    <property type="molecule type" value="Genomic_DNA"/>
</dbReference>
<dbReference type="Gene3D" id="1.20.5.2280">
    <property type="match status" value="1"/>
</dbReference>
<evidence type="ECO:0000256" key="5">
    <source>
        <dbReference type="SAM" id="Phobius"/>
    </source>
</evidence>
<dbReference type="InterPro" id="IPR019775">
    <property type="entry name" value="WD40_repeat_CS"/>
</dbReference>
<feature type="transmembrane region" description="Helical" evidence="5">
    <location>
        <begin position="1123"/>
        <end position="1145"/>
    </location>
</feature>
<protein>
    <submittedName>
        <fullName evidence="6">Uncharacterized protein</fullName>
    </submittedName>
</protein>
<keyword evidence="7" id="KW-1185">Reference proteome</keyword>
<evidence type="ECO:0000256" key="3">
    <source>
        <dbReference type="PROSITE-ProRule" id="PRU00221"/>
    </source>
</evidence>
<evidence type="ECO:0000313" key="6">
    <source>
        <dbReference type="EMBL" id="OMJ85433.1"/>
    </source>
</evidence>
<keyword evidence="5" id="KW-0472">Membrane</keyword>
<feature type="repeat" description="WD" evidence="3">
    <location>
        <begin position="65"/>
        <end position="106"/>
    </location>
</feature>
<dbReference type="SMART" id="SM00320">
    <property type="entry name" value="WD40"/>
    <property type="match status" value="14"/>
</dbReference>
<accession>A0A1R2C8U3</accession>
<feature type="repeat" description="WD" evidence="3">
    <location>
        <begin position="569"/>
        <end position="610"/>
    </location>
</feature>
<feature type="repeat" description="WD" evidence="3">
    <location>
        <begin position="317"/>
        <end position="358"/>
    </location>
</feature>
<organism evidence="6 7">
    <name type="scientific">Stentor coeruleus</name>
    <dbReference type="NCBI Taxonomy" id="5963"/>
    <lineage>
        <taxon>Eukaryota</taxon>
        <taxon>Sar</taxon>
        <taxon>Alveolata</taxon>
        <taxon>Ciliophora</taxon>
        <taxon>Postciliodesmatophora</taxon>
        <taxon>Heterotrichea</taxon>
        <taxon>Heterotrichida</taxon>
        <taxon>Stentoridae</taxon>
        <taxon>Stentor</taxon>
    </lineage>
</organism>
<feature type="transmembrane region" description="Helical" evidence="5">
    <location>
        <begin position="944"/>
        <end position="965"/>
    </location>
</feature>
<dbReference type="PROSITE" id="PS00678">
    <property type="entry name" value="WD_REPEATS_1"/>
    <property type="match status" value="9"/>
</dbReference>
<dbReference type="Gene3D" id="2.130.10.10">
    <property type="entry name" value="YVTN repeat-like/Quinoprotein amine dehydrogenase"/>
    <property type="match status" value="4"/>
</dbReference>
<dbReference type="PANTHER" id="PTHR19848:SF8">
    <property type="entry name" value="F-BOX AND WD REPEAT DOMAIN CONTAINING 7"/>
    <property type="match status" value="1"/>
</dbReference>
<sequence>MSDQLTENFLPNTQKTDQFVTMGLRTKKSIKTPQIDQDLEELKKSLNYIQLESKLGLDTQFVTTLRGHQKSICSVSLNSDGTKLASVSSDSIIKIWDINSKTEDFTLTSNCDCFLAVSFSPDDKFLASSSNDLLIRIWNLSTKQEEFTFSEQTNEVVKLEYSPNGLFLATISNDSFLKIWNITSRSLEYEFSYEENIIYSISFNPNSNIIAGGYVDGIIKLWNISELKEEFTLSGNPNLVLCLSFSQDNRILASGTIENEIIIWNLQNKTQDFTLKSYHLGIFTLNLSSDSKYLVSSGPNSIISLWNLKEKNEECSFIGHSEGVFFTSFSPDGNFIVSGSADKTIKIWYLNNQKSYITKTPNSGLVNSICLSSDCKHFAQGLNDFTIRILDFYNDDNQWILSGHDNIVRFLVFSPDNKLLASGSEDKSIKIWDFSSKKEEFTLLGHNNGVCCLCFNQDGKVLASGCDDFVVKIWDLTEKIEIFTIGEYTSVISCMNFNSDGKFLAIGAYDNFIKIWNIESKSEEFKIQTNGSEVKAIIFSPDGRFLAFGNSDGNIILWNIPQEKEEFTLVGHSETVRALDFSPDGKFIASGSYDSYVKIWNLVEKREEFTIEKLSKWIQNVKFSKDGRVLMTGDVGGMVKICKLFEESNECTSSSITNSKNIRFISDNRAVVFTNDLEVKAYYLTTGEEVKVLSSLETSAPTTQIKKLKQLDPLSCAKSGCQNYFNVLKVYSLLQGKLYDKIKSLNITLTNLNFSIAHFMAMLGQDIIIEKFIKSKELVIFPDALGHSPIYYSIKNKHQRTTDIFINYLNEIIENEGFNFNNSLSLKTFEIDLILIISNSSPQLDSLLSVIWQPQGSYVQFGDPIEELPMKKVTENSMLIFKDYALNEGDLIPIIVKQSPFRLPCGIGSDMSKQLINAILESKNKDIYRTEFIQNLINLKWEKVIFWVYFYTFLLWANIIALFLVLTTHDFIYLIILLIINIILMLWEGFQASISGWGNYFSSLTNHIDLIRFFTTIVYGILLVLEEEFIILTWIMMALNLIRGLTGFRAFGNTRYFIRLLQMCFIKMKDFLIIFIYSTLSLGLMYSISYNEDPSTYNSIWSSPFGLIVGKTDPFYESNFIQIVTYILAVTINMIIMLNLIISILGDAFDEFQLNAEILNFSEMAEMILEIEQILSLWGMTEEFKYFHVCVHAYESLGSDWKGKMIDIKDFIRDKFLNEDLKPMFNENKEEIRNTNAKVDELDKKISGVDEKVKDLEGKINSIQGSVEKILDILSNK</sequence>
<comment type="caution">
    <text evidence="6">The sequence shown here is derived from an EMBL/GenBank/DDBJ whole genome shotgun (WGS) entry which is preliminary data.</text>
</comment>
<dbReference type="PANTHER" id="PTHR19848">
    <property type="entry name" value="WD40 REPEAT PROTEIN"/>
    <property type="match status" value="1"/>
</dbReference>
<feature type="coiled-coil region" evidence="4">
    <location>
        <begin position="1225"/>
        <end position="1259"/>
    </location>
</feature>
<feature type="transmembrane region" description="Helical" evidence="5">
    <location>
        <begin position="1031"/>
        <end position="1051"/>
    </location>
</feature>
<dbReference type="InterPro" id="IPR036322">
    <property type="entry name" value="WD40_repeat_dom_sf"/>
</dbReference>
<keyword evidence="4" id="KW-0175">Coiled coil</keyword>
<evidence type="ECO:0000256" key="2">
    <source>
        <dbReference type="ARBA" id="ARBA00022737"/>
    </source>
</evidence>
<dbReference type="PROSITE" id="PS50294">
    <property type="entry name" value="WD_REPEATS_REGION"/>
    <property type="match status" value="11"/>
</dbReference>
<keyword evidence="5" id="KW-0812">Transmembrane</keyword>
<name>A0A1R2C8U3_9CILI</name>
<dbReference type="InterPro" id="IPR020472">
    <property type="entry name" value="WD40_PAC1"/>
</dbReference>
<proteinExistence type="predicted"/>
<evidence type="ECO:0000256" key="4">
    <source>
        <dbReference type="SAM" id="Coils"/>
    </source>
</evidence>
<dbReference type="PRINTS" id="PR00320">
    <property type="entry name" value="GPROTEINBRPT"/>
</dbReference>
<feature type="repeat" description="WD" evidence="3">
    <location>
        <begin position="149"/>
        <end position="190"/>
    </location>
</feature>
<dbReference type="AlphaFoldDB" id="A0A1R2C8U3"/>
<feature type="transmembrane region" description="Helical" evidence="5">
    <location>
        <begin position="971"/>
        <end position="987"/>
    </location>
</feature>
<dbReference type="PROSITE" id="PS50082">
    <property type="entry name" value="WD_REPEATS_2"/>
    <property type="match status" value="12"/>
</dbReference>
<keyword evidence="1 3" id="KW-0853">WD repeat</keyword>
<dbReference type="Proteomes" id="UP000187209">
    <property type="component" value="Unassembled WGS sequence"/>
</dbReference>